<evidence type="ECO:0000256" key="1">
    <source>
        <dbReference type="ARBA" id="ARBA00022468"/>
    </source>
</evidence>
<dbReference type="PROSITE" id="PS50115">
    <property type="entry name" value="ARFGAP"/>
    <property type="match status" value="1"/>
</dbReference>
<keyword evidence="2" id="KW-0479">Metal-binding</keyword>
<dbReference type="GO" id="GO:0000139">
    <property type="term" value="C:Golgi membrane"/>
    <property type="evidence" value="ECO:0007669"/>
    <property type="project" value="GOC"/>
</dbReference>
<sequence length="241" mass="26275">MAEIGPSTSEVDLALKKLRTASANKVCFDCGLRNPAWSSVTYGVFICIDCSATHRNLGVHITFVRSTNLFGHQLDLAPAACDASRRKCECDAVLQAARLLYKMAKQAHQMAGGKLLLDGRSSGQMSPPPRDKPIDFFDQEFPTLDLTASPVVPVQQHIVPPARKQPEMVKDDNSDTALGGPNVDHVLNDDHVPMVKPITVRRQVKKIGLGMKKGLVAKGAKPNAPQEEPMVDNGKVFWQRG</sequence>
<feature type="region of interest" description="Disordered" evidence="6">
    <location>
        <begin position="219"/>
        <end position="241"/>
    </location>
</feature>
<evidence type="ECO:0000259" key="7">
    <source>
        <dbReference type="PROSITE" id="PS50115"/>
    </source>
</evidence>
<gene>
    <name evidence="8" type="ORF">L596_002698</name>
</gene>
<evidence type="ECO:0000313" key="8">
    <source>
        <dbReference type="EMBL" id="TMS35259.1"/>
    </source>
</evidence>
<dbReference type="InterPro" id="IPR001164">
    <property type="entry name" value="ArfGAP_dom"/>
</dbReference>
<evidence type="ECO:0000256" key="2">
    <source>
        <dbReference type="ARBA" id="ARBA00022723"/>
    </source>
</evidence>
<dbReference type="OrthoDB" id="983479at2759"/>
<dbReference type="PANTHER" id="PTHR45686:SF4">
    <property type="entry name" value="ADP-RIBOSYLATION FACTOR GTPASE ACTIVATING PROTEIN 3, ISOFORM H"/>
    <property type="match status" value="1"/>
</dbReference>
<keyword evidence="1" id="KW-0343">GTPase activation</keyword>
<reference evidence="8 9" key="2">
    <citation type="journal article" date="2019" name="G3 (Bethesda)">
        <title>Hybrid Assembly of the Genome of the Entomopathogenic Nematode Steinernema carpocapsae Identifies the X-Chromosome.</title>
        <authorList>
            <person name="Serra L."/>
            <person name="Macchietto M."/>
            <person name="Macias-Munoz A."/>
            <person name="McGill C.J."/>
            <person name="Rodriguez I.M."/>
            <person name="Rodriguez B."/>
            <person name="Murad R."/>
            <person name="Mortazavi A."/>
        </authorList>
    </citation>
    <scope>NUCLEOTIDE SEQUENCE [LARGE SCALE GENOMIC DNA]</scope>
    <source>
        <strain evidence="8 9">ALL</strain>
    </source>
</reference>
<feature type="domain" description="Arf-GAP" evidence="7">
    <location>
        <begin position="12"/>
        <end position="69"/>
    </location>
</feature>
<accession>A0A4U8URV1</accession>
<evidence type="ECO:0000256" key="3">
    <source>
        <dbReference type="ARBA" id="ARBA00022771"/>
    </source>
</evidence>
<dbReference type="GO" id="GO:0048205">
    <property type="term" value="P:COPI coating of Golgi vesicle"/>
    <property type="evidence" value="ECO:0007669"/>
    <property type="project" value="TreeGrafter"/>
</dbReference>
<comment type="caution">
    <text evidence="8">The sequence shown here is derived from an EMBL/GenBank/DDBJ whole genome shotgun (WGS) entry which is preliminary data.</text>
</comment>
<dbReference type="Gene3D" id="1.10.220.150">
    <property type="entry name" value="Arf GTPase activating protein"/>
    <property type="match status" value="1"/>
</dbReference>
<dbReference type="EMBL" id="AZBU02000001">
    <property type="protein sequence ID" value="TMS35259.1"/>
    <property type="molecule type" value="Genomic_DNA"/>
</dbReference>
<evidence type="ECO:0000313" key="9">
    <source>
        <dbReference type="Proteomes" id="UP000298663"/>
    </source>
</evidence>
<proteinExistence type="predicted"/>
<dbReference type="SMART" id="SM00105">
    <property type="entry name" value="ArfGap"/>
    <property type="match status" value="1"/>
</dbReference>
<protein>
    <recommendedName>
        <fullName evidence="7">Arf-GAP domain-containing protein</fullName>
    </recommendedName>
</protein>
<dbReference type="PANTHER" id="PTHR45686">
    <property type="entry name" value="ADP-RIBOSYLATION FACTOR GTPASE ACTIVATING PROTEIN 3, ISOFORM H-RELATED"/>
    <property type="match status" value="1"/>
</dbReference>
<dbReference type="Proteomes" id="UP000298663">
    <property type="component" value="Chromosome X"/>
</dbReference>
<keyword evidence="4" id="KW-0862">Zinc</keyword>
<evidence type="ECO:0000256" key="6">
    <source>
        <dbReference type="SAM" id="MobiDB-lite"/>
    </source>
</evidence>
<dbReference type="SUPFAM" id="SSF57863">
    <property type="entry name" value="ArfGap/RecO-like zinc finger"/>
    <property type="match status" value="1"/>
</dbReference>
<dbReference type="PRINTS" id="PR00405">
    <property type="entry name" value="REVINTRACTNG"/>
</dbReference>
<dbReference type="InterPro" id="IPR038508">
    <property type="entry name" value="ArfGAP_dom_sf"/>
</dbReference>
<dbReference type="InterPro" id="IPR037278">
    <property type="entry name" value="ARFGAP/RecO"/>
</dbReference>
<dbReference type="Pfam" id="PF01412">
    <property type="entry name" value="ArfGap"/>
    <property type="match status" value="1"/>
</dbReference>
<evidence type="ECO:0000256" key="5">
    <source>
        <dbReference type="PROSITE-ProRule" id="PRU00288"/>
    </source>
</evidence>
<organism evidence="8 9">
    <name type="scientific">Steinernema carpocapsae</name>
    <name type="common">Entomopathogenic nematode</name>
    <dbReference type="NCBI Taxonomy" id="34508"/>
    <lineage>
        <taxon>Eukaryota</taxon>
        <taxon>Metazoa</taxon>
        <taxon>Ecdysozoa</taxon>
        <taxon>Nematoda</taxon>
        <taxon>Chromadorea</taxon>
        <taxon>Rhabditida</taxon>
        <taxon>Tylenchina</taxon>
        <taxon>Panagrolaimomorpha</taxon>
        <taxon>Strongyloidoidea</taxon>
        <taxon>Steinernematidae</taxon>
        <taxon>Steinernema</taxon>
    </lineage>
</organism>
<name>A0A4U8URV1_STECR</name>
<reference evidence="8 9" key="1">
    <citation type="journal article" date="2015" name="Genome Biol.">
        <title>Comparative genomics of Steinernema reveals deeply conserved gene regulatory networks.</title>
        <authorList>
            <person name="Dillman A.R."/>
            <person name="Macchietto M."/>
            <person name="Porter C.F."/>
            <person name="Rogers A."/>
            <person name="Williams B."/>
            <person name="Antoshechkin I."/>
            <person name="Lee M.M."/>
            <person name="Goodwin Z."/>
            <person name="Lu X."/>
            <person name="Lewis E.E."/>
            <person name="Goodrich-Blair H."/>
            <person name="Stock S.P."/>
            <person name="Adams B.J."/>
            <person name="Sternberg P.W."/>
            <person name="Mortazavi A."/>
        </authorList>
    </citation>
    <scope>NUCLEOTIDE SEQUENCE [LARGE SCALE GENOMIC DNA]</scope>
    <source>
        <strain evidence="8 9">ALL</strain>
    </source>
</reference>
<keyword evidence="9" id="KW-1185">Reference proteome</keyword>
<dbReference type="STRING" id="34508.A0A4U8URV1"/>
<dbReference type="GO" id="GO:0005096">
    <property type="term" value="F:GTPase activator activity"/>
    <property type="evidence" value="ECO:0007669"/>
    <property type="project" value="UniProtKB-KW"/>
</dbReference>
<dbReference type="GO" id="GO:0008270">
    <property type="term" value="F:zinc ion binding"/>
    <property type="evidence" value="ECO:0007669"/>
    <property type="project" value="UniProtKB-KW"/>
</dbReference>
<dbReference type="EMBL" id="CM016762">
    <property type="protein sequence ID" value="TMS35259.1"/>
    <property type="molecule type" value="Genomic_DNA"/>
</dbReference>
<keyword evidence="3 5" id="KW-0863">Zinc-finger</keyword>
<evidence type="ECO:0000256" key="4">
    <source>
        <dbReference type="ARBA" id="ARBA00022833"/>
    </source>
</evidence>
<dbReference type="AlphaFoldDB" id="A0A4U8URV1"/>